<evidence type="ECO:0008006" key="5">
    <source>
        <dbReference type="Google" id="ProtNLM"/>
    </source>
</evidence>
<dbReference type="InterPro" id="IPR029055">
    <property type="entry name" value="Ntn_hydrolases_N"/>
</dbReference>
<comment type="caution">
    <text evidence="2">The sequence shown here is derived from an EMBL/GenBank/DDBJ whole genome shotgun (WGS) entry which is preliminary data.</text>
</comment>
<feature type="transmembrane region" description="Helical" evidence="1">
    <location>
        <begin position="26"/>
        <end position="55"/>
    </location>
</feature>
<name>A0AAQ4D9K4_AMBAM</name>
<evidence type="ECO:0000313" key="4">
    <source>
        <dbReference type="Proteomes" id="UP001321473"/>
    </source>
</evidence>
<organism evidence="2 4">
    <name type="scientific">Amblyomma americanum</name>
    <name type="common">Lone star tick</name>
    <dbReference type="NCBI Taxonomy" id="6943"/>
    <lineage>
        <taxon>Eukaryota</taxon>
        <taxon>Metazoa</taxon>
        <taxon>Ecdysozoa</taxon>
        <taxon>Arthropoda</taxon>
        <taxon>Chelicerata</taxon>
        <taxon>Arachnida</taxon>
        <taxon>Acari</taxon>
        <taxon>Parasitiformes</taxon>
        <taxon>Ixodida</taxon>
        <taxon>Ixodoidea</taxon>
        <taxon>Ixodidae</taxon>
        <taxon>Amblyomminae</taxon>
        <taxon>Amblyomma</taxon>
    </lineage>
</organism>
<dbReference type="GO" id="GO:0006751">
    <property type="term" value="P:glutathione catabolic process"/>
    <property type="evidence" value="ECO:0007669"/>
    <property type="project" value="InterPro"/>
</dbReference>
<proteinExistence type="predicted"/>
<keyword evidence="1" id="KW-0472">Membrane</keyword>
<feature type="transmembrane region" description="Helical" evidence="1">
    <location>
        <begin position="94"/>
        <end position="121"/>
    </location>
</feature>
<dbReference type="SUPFAM" id="SSF56235">
    <property type="entry name" value="N-terminal nucleophile aminohydrolases (Ntn hydrolases)"/>
    <property type="match status" value="1"/>
</dbReference>
<dbReference type="EMBL" id="JARKHS020033384">
    <property type="protein sequence ID" value="KAK8759144.1"/>
    <property type="molecule type" value="Genomic_DNA"/>
</dbReference>
<reference evidence="2" key="2">
    <citation type="submission" date="2023-03" db="EMBL/GenBank/DDBJ databases">
        <authorList>
            <person name="Thuy-Boun P."/>
        </authorList>
    </citation>
    <scope>NUCLEOTIDE SEQUENCE</scope>
    <source>
        <strain evidence="2">F_SG_1</strain>
        <tissue evidence="2">Salivary glands</tissue>
    </source>
</reference>
<dbReference type="GO" id="GO:0036374">
    <property type="term" value="F:glutathione hydrolase activity"/>
    <property type="evidence" value="ECO:0007669"/>
    <property type="project" value="InterPro"/>
</dbReference>
<dbReference type="EMBL" id="JARKHS020033383">
    <property type="protein sequence ID" value="KAK8759149.1"/>
    <property type="molecule type" value="Genomic_DNA"/>
</dbReference>
<keyword evidence="1" id="KW-1133">Transmembrane helix</keyword>
<evidence type="ECO:0000256" key="1">
    <source>
        <dbReference type="SAM" id="Phobius"/>
    </source>
</evidence>
<sequence length="123" mass="12890">MMSTHSPVPPVSSSSMSEFKLDSRTLCTSAAACVCCCCVFLFGIGLVTSFLISIFGTPTTYADEYIGWAIVVDAKECSQLSEKIIDEGGAIGDIAVAVMLCMGITAPHLMGIGGGFIGLFYNQ</sequence>
<evidence type="ECO:0000313" key="2">
    <source>
        <dbReference type="EMBL" id="KAK8759144.1"/>
    </source>
</evidence>
<dbReference type="PANTHER" id="PTHR11686:SF9">
    <property type="entry name" value="RE13973P"/>
    <property type="match status" value="1"/>
</dbReference>
<evidence type="ECO:0000313" key="3">
    <source>
        <dbReference type="EMBL" id="KAK8759149.1"/>
    </source>
</evidence>
<dbReference type="PANTHER" id="PTHR11686">
    <property type="entry name" value="GAMMA GLUTAMYL TRANSPEPTIDASE"/>
    <property type="match status" value="1"/>
</dbReference>
<dbReference type="InterPro" id="IPR000101">
    <property type="entry name" value="GGT_peptidase"/>
</dbReference>
<reference evidence="2 4" key="1">
    <citation type="journal article" date="2023" name="Arcadia Sci">
        <title>De novo assembly of a long-read Amblyomma americanum tick genome.</title>
        <authorList>
            <person name="Chou S."/>
            <person name="Poskanzer K.E."/>
            <person name="Rollins M."/>
            <person name="Thuy-Boun P.S."/>
        </authorList>
    </citation>
    <scope>NUCLEOTIDE SEQUENCE [LARGE SCALE GENOMIC DNA]</scope>
    <source>
        <strain evidence="2">F_SG_1</strain>
        <tissue evidence="2">Salivary glands</tissue>
    </source>
</reference>
<protein>
    <recommendedName>
        <fullName evidence="5">Gamma-glutamyltransferase</fullName>
    </recommendedName>
</protein>
<keyword evidence="4" id="KW-1185">Reference proteome</keyword>
<dbReference type="Proteomes" id="UP001321473">
    <property type="component" value="Unassembled WGS sequence"/>
</dbReference>
<keyword evidence="1" id="KW-0812">Transmembrane</keyword>
<dbReference type="GO" id="GO:0005886">
    <property type="term" value="C:plasma membrane"/>
    <property type="evidence" value="ECO:0007669"/>
    <property type="project" value="TreeGrafter"/>
</dbReference>
<reference evidence="2" key="3">
    <citation type="submission" date="2024-02" db="EMBL/GenBank/DDBJ databases">
        <authorList>
            <person name="Mcdaniel E.A."/>
            <person name="Celebi F.M."/>
            <person name="Reiter T."/>
            <person name="Weiss E.C."/>
            <person name="Chou S."/>
        </authorList>
    </citation>
    <scope>NUCLEOTIDE SEQUENCE</scope>
    <source>
        <strain evidence="2">F_SG_1</strain>
        <tissue evidence="2">Salivary glands</tissue>
    </source>
</reference>
<gene>
    <name evidence="3" type="ORF">V5799_003219</name>
    <name evidence="2" type="ORF">V5799_003223</name>
</gene>
<accession>A0AAQ4D9K4</accession>
<dbReference type="AlphaFoldDB" id="A0AAQ4D9K4"/>
<dbReference type="Pfam" id="PF01019">
    <property type="entry name" value="G_glu_transpept"/>
    <property type="match status" value="1"/>
</dbReference>